<dbReference type="EMBL" id="SMAD01000016">
    <property type="protein sequence ID" value="TCS84956.1"/>
    <property type="molecule type" value="Genomic_DNA"/>
</dbReference>
<feature type="signal peptide" evidence="1">
    <location>
        <begin position="1"/>
        <end position="17"/>
    </location>
</feature>
<protein>
    <submittedName>
        <fullName evidence="2">Uncharacterized protein</fullName>
    </submittedName>
</protein>
<organism evidence="2 3">
    <name type="scientific">Anseongella ginsenosidimutans</name>
    <dbReference type="NCBI Taxonomy" id="496056"/>
    <lineage>
        <taxon>Bacteria</taxon>
        <taxon>Pseudomonadati</taxon>
        <taxon>Bacteroidota</taxon>
        <taxon>Sphingobacteriia</taxon>
        <taxon>Sphingobacteriales</taxon>
        <taxon>Sphingobacteriaceae</taxon>
        <taxon>Anseongella</taxon>
    </lineage>
</organism>
<keyword evidence="3" id="KW-1185">Reference proteome</keyword>
<dbReference type="Proteomes" id="UP000295807">
    <property type="component" value="Unassembled WGS sequence"/>
</dbReference>
<feature type="chain" id="PRO_5020639906" evidence="1">
    <location>
        <begin position="18"/>
        <end position="200"/>
    </location>
</feature>
<dbReference type="RefSeq" id="WP_207910354.1">
    <property type="nucleotide sequence ID" value="NZ_CP042432.1"/>
</dbReference>
<accession>A0A4R3KP37</accession>
<reference evidence="2 3" key="1">
    <citation type="submission" date="2019-03" db="EMBL/GenBank/DDBJ databases">
        <title>Genomic Encyclopedia of Type Strains, Phase IV (KMG-IV): sequencing the most valuable type-strain genomes for metagenomic binning, comparative biology and taxonomic classification.</title>
        <authorList>
            <person name="Goeker M."/>
        </authorList>
    </citation>
    <scope>NUCLEOTIDE SEQUENCE [LARGE SCALE GENOMIC DNA]</scope>
    <source>
        <strain evidence="2 3">DSM 21100</strain>
    </source>
</reference>
<evidence type="ECO:0000256" key="1">
    <source>
        <dbReference type="SAM" id="SignalP"/>
    </source>
</evidence>
<dbReference type="AlphaFoldDB" id="A0A4R3KP37"/>
<comment type="caution">
    <text evidence="2">The sequence shown here is derived from an EMBL/GenBank/DDBJ whole genome shotgun (WGS) entry which is preliminary data.</text>
</comment>
<evidence type="ECO:0000313" key="3">
    <source>
        <dbReference type="Proteomes" id="UP000295807"/>
    </source>
</evidence>
<name>A0A4R3KP37_9SPHI</name>
<evidence type="ECO:0000313" key="2">
    <source>
        <dbReference type="EMBL" id="TCS84956.1"/>
    </source>
</evidence>
<sequence length="200" mass="22074">MKTFFFPIFLMVWLSTATLSIRAQQASQALPEDVLIKVALMAAPEGKRDGATVYGYSANGEFVTLREGSNDFICLAPEIKEGESTLQAYAYPKSLDPFMARGRELIAQGKGAERDSIREAEIKAGKLYMPKTPTTFYGYSGERENLDPQTGEIRDASRRYVIYIPYAKAADLGLSNKPAGPGMPWLMAEGTYKAHIMITP</sequence>
<proteinExistence type="predicted"/>
<keyword evidence="1" id="KW-0732">Signal</keyword>
<gene>
    <name evidence="2" type="ORF">EDD80_11648</name>
</gene>